<evidence type="ECO:0000313" key="7">
    <source>
        <dbReference type="EMBL" id="MFD1891018.1"/>
    </source>
</evidence>
<evidence type="ECO:0000256" key="1">
    <source>
        <dbReference type="ARBA" id="ARBA00004651"/>
    </source>
</evidence>
<dbReference type="Proteomes" id="UP001597326">
    <property type="component" value="Unassembled WGS sequence"/>
</dbReference>
<organism evidence="7 8">
    <name type="scientific">Luteococcus peritonei</name>
    <dbReference type="NCBI Taxonomy" id="88874"/>
    <lineage>
        <taxon>Bacteria</taxon>
        <taxon>Bacillati</taxon>
        <taxon>Actinomycetota</taxon>
        <taxon>Actinomycetes</taxon>
        <taxon>Propionibacteriales</taxon>
        <taxon>Propionibacteriaceae</taxon>
        <taxon>Luteococcus</taxon>
    </lineage>
</organism>
<keyword evidence="3 6" id="KW-0812">Transmembrane</keyword>
<feature type="transmembrane region" description="Helical" evidence="6">
    <location>
        <begin position="104"/>
        <end position="124"/>
    </location>
</feature>
<reference evidence="8" key="1">
    <citation type="journal article" date="2019" name="Int. J. Syst. Evol. Microbiol.">
        <title>The Global Catalogue of Microorganisms (GCM) 10K type strain sequencing project: providing services to taxonomists for standard genome sequencing and annotation.</title>
        <authorList>
            <consortium name="The Broad Institute Genomics Platform"/>
            <consortium name="The Broad Institute Genome Sequencing Center for Infectious Disease"/>
            <person name="Wu L."/>
            <person name="Ma J."/>
        </authorList>
    </citation>
    <scope>NUCLEOTIDE SEQUENCE [LARGE SCALE GENOMIC DNA]</scope>
    <source>
        <strain evidence="8">CAIM 431</strain>
    </source>
</reference>
<gene>
    <name evidence="7" type="ORF">ACFSCS_12625</name>
</gene>
<dbReference type="PANTHER" id="PTHR10010">
    <property type="entry name" value="SOLUTE CARRIER FAMILY 34 SODIUM PHOSPHATE , MEMBER 2-RELATED"/>
    <property type="match status" value="1"/>
</dbReference>
<dbReference type="EMBL" id="JBHUFZ010000028">
    <property type="protein sequence ID" value="MFD1891018.1"/>
    <property type="molecule type" value="Genomic_DNA"/>
</dbReference>
<dbReference type="RefSeq" id="WP_343874315.1">
    <property type="nucleotide sequence ID" value="NZ_BAAAIX010000026.1"/>
</dbReference>
<feature type="transmembrane region" description="Helical" evidence="6">
    <location>
        <begin position="177"/>
        <end position="195"/>
    </location>
</feature>
<evidence type="ECO:0000256" key="4">
    <source>
        <dbReference type="ARBA" id="ARBA00022989"/>
    </source>
</evidence>
<feature type="transmembrane region" description="Helical" evidence="6">
    <location>
        <begin position="249"/>
        <end position="271"/>
    </location>
</feature>
<accession>A0ABW4RZZ9</accession>
<evidence type="ECO:0000256" key="5">
    <source>
        <dbReference type="ARBA" id="ARBA00023136"/>
    </source>
</evidence>
<sequence length="314" mass="32861">MDADIFKDILVPVVGGLGIFLLGLEFMETGIQALSVNKMRQWLAKIAGTPAKGVMAGTVITGIIQSSTAMTVMTVGLVNAGVLSLRSAISVIMCANIGTTLGNGLIALPLGPLGLFFGGIFALVYCFSRKDRTRNLALALMGFSLVFYGLNLMTGGLKPLKNMPAVMNVLEGLDSSNIGGVLVCALIAALITAMIHSSSATIGIVMGLGASGILPWQTGIAFAIGADLGTTITSWIASLNLSKNAKRTAYAHIAFNFIGVLVVLALFFPAIRVLSWGCSTSTPAHRSWSTATRPTRWCRWPWVPSASSSTSSTC</sequence>
<evidence type="ECO:0000256" key="6">
    <source>
        <dbReference type="SAM" id="Phobius"/>
    </source>
</evidence>
<proteinExistence type="predicted"/>
<name>A0ABW4RZZ9_9ACTN</name>
<dbReference type="NCBIfam" id="NF037997">
    <property type="entry name" value="Na_Pi_symport"/>
    <property type="match status" value="1"/>
</dbReference>
<evidence type="ECO:0000256" key="3">
    <source>
        <dbReference type="ARBA" id="ARBA00022692"/>
    </source>
</evidence>
<keyword evidence="8" id="KW-1185">Reference proteome</keyword>
<evidence type="ECO:0000256" key="2">
    <source>
        <dbReference type="ARBA" id="ARBA00022475"/>
    </source>
</evidence>
<comment type="caution">
    <text evidence="7">The sequence shown here is derived from an EMBL/GenBank/DDBJ whole genome shotgun (WGS) entry which is preliminary data.</text>
</comment>
<keyword evidence="5 6" id="KW-0472">Membrane</keyword>
<keyword evidence="4 6" id="KW-1133">Transmembrane helix</keyword>
<keyword evidence="2" id="KW-1003">Cell membrane</keyword>
<protein>
    <submittedName>
        <fullName evidence="7">Na/Pi cotransporter family protein</fullName>
    </submittedName>
</protein>
<feature type="transmembrane region" description="Helical" evidence="6">
    <location>
        <begin position="136"/>
        <end position="157"/>
    </location>
</feature>
<dbReference type="Pfam" id="PF02690">
    <property type="entry name" value="Na_Pi_cotrans"/>
    <property type="match status" value="2"/>
</dbReference>
<feature type="transmembrane region" description="Helical" evidence="6">
    <location>
        <begin position="9"/>
        <end position="27"/>
    </location>
</feature>
<dbReference type="PANTHER" id="PTHR10010:SF46">
    <property type="entry name" value="SODIUM-DEPENDENT PHOSPHATE TRANSPORT PROTEIN 2B"/>
    <property type="match status" value="1"/>
</dbReference>
<dbReference type="InterPro" id="IPR003841">
    <property type="entry name" value="Na/Pi_transpt"/>
</dbReference>
<comment type="subcellular location">
    <subcellularLocation>
        <location evidence="1">Cell membrane</location>
        <topology evidence="1">Multi-pass membrane protein</topology>
    </subcellularLocation>
</comment>
<feature type="transmembrane region" description="Helical" evidence="6">
    <location>
        <begin position="42"/>
        <end position="64"/>
    </location>
</feature>
<evidence type="ECO:0000313" key="8">
    <source>
        <dbReference type="Proteomes" id="UP001597326"/>
    </source>
</evidence>